<dbReference type="InterPro" id="IPR038444">
    <property type="entry name" value="DUF465_sf"/>
</dbReference>
<protein>
    <recommendedName>
        <fullName evidence="3">DUF465 domain-containing protein</fullName>
    </recommendedName>
</protein>
<dbReference type="AlphaFoldDB" id="A0A2U3BDW6"/>
<comment type="caution">
    <text evidence="1">The sequence shown here is derived from an EMBL/GenBank/DDBJ whole genome shotgun (WGS) entry which is preliminary data.</text>
</comment>
<sequence>MIEHHSLDHDFPELAETVRQCMGSDDEFRNKNDEYNQIDRELYNLERNGVPTSDDEFMSLKAKRAEMKDWLYQRLVQFRSK</sequence>
<name>A0A2U3BDW6_9VIBR</name>
<proteinExistence type="predicted"/>
<dbReference type="OrthoDB" id="1263265at2"/>
<dbReference type="RefSeq" id="WP_109318123.1">
    <property type="nucleotide sequence ID" value="NZ_QFWT01000001.1"/>
</dbReference>
<gene>
    <name evidence="1" type="ORF">DI392_01440</name>
</gene>
<dbReference type="Pfam" id="PF04325">
    <property type="entry name" value="DUF465"/>
    <property type="match status" value="1"/>
</dbReference>
<keyword evidence="2" id="KW-1185">Reference proteome</keyword>
<reference evidence="1 2" key="1">
    <citation type="submission" date="2018-05" db="EMBL/GenBank/DDBJ databases">
        <title>Vibrio limimaris sp. nov., isolated from marine sediment.</title>
        <authorList>
            <person name="Li C.-M."/>
        </authorList>
    </citation>
    <scope>NUCLEOTIDE SEQUENCE [LARGE SCALE GENOMIC DNA]</scope>
    <source>
        <strain evidence="1 2">E4404</strain>
    </source>
</reference>
<organism evidence="1 2">
    <name type="scientific">Vibrio albus</name>
    <dbReference type="NCBI Taxonomy" id="2200953"/>
    <lineage>
        <taxon>Bacteria</taxon>
        <taxon>Pseudomonadati</taxon>
        <taxon>Pseudomonadota</taxon>
        <taxon>Gammaproteobacteria</taxon>
        <taxon>Vibrionales</taxon>
        <taxon>Vibrionaceae</taxon>
        <taxon>Vibrio</taxon>
    </lineage>
</organism>
<dbReference type="InterPro" id="IPR007420">
    <property type="entry name" value="DUF465"/>
</dbReference>
<accession>A0A2U3BDW6</accession>
<evidence type="ECO:0000313" key="2">
    <source>
        <dbReference type="Proteomes" id="UP000245362"/>
    </source>
</evidence>
<dbReference type="Proteomes" id="UP000245362">
    <property type="component" value="Unassembled WGS sequence"/>
</dbReference>
<dbReference type="Gene3D" id="6.10.280.50">
    <property type="match status" value="1"/>
</dbReference>
<evidence type="ECO:0008006" key="3">
    <source>
        <dbReference type="Google" id="ProtNLM"/>
    </source>
</evidence>
<dbReference type="EMBL" id="QFWT01000001">
    <property type="protein sequence ID" value="PWI34970.1"/>
    <property type="molecule type" value="Genomic_DNA"/>
</dbReference>
<evidence type="ECO:0000313" key="1">
    <source>
        <dbReference type="EMBL" id="PWI34970.1"/>
    </source>
</evidence>